<dbReference type="InterPro" id="IPR017453">
    <property type="entry name" value="GCV_H_sub"/>
</dbReference>
<dbReference type="InterPro" id="IPR000089">
    <property type="entry name" value="Biotin_lipoyl"/>
</dbReference>
<dbReference type="GO" id="GO:0009249">
    <property type="term" value="P:protein lipoylation"/>
    <property type="evidence" value="ECO:0007669"/>
    <property type="project" value="TreeGrafter"/>
</dbReference>
<dbReference type="CDD" id="cd06848">
    <property type="entry name" value="GCS_H"/>
    <property type="match status" value="1"/>
</dbReference>
<comment type="similarity">
    <text evidence="1 4">Belongs to the GcvH family.</text>
</comment>
<comment type="subunit">
    <text evidence="4">The glycine cleavage system is composed of four proteins: P, T, L and H.</text>
</comment>
<dbReference type="NCBIfam" id="TIGR00527">
    <property type="entry name" value="gcvH"/>
    <property type="match status" value="1"/>
</dbReference>
<evidence type="ECO:0000313" key="6">
    <source>
        <dbReference type="EMBL" id="QDS77100.1"/>
    </source>
</evidence>
<reference evidence="6 7" key="1">
    <citation type="submission" date="2019-07" db="EMBL/GenBank/DDBJ databases">
        <title>Finished genome of Venturia effusa.</title>
        <authorList>
            <person name="Young C.A."/>
            <person name="Cox M.P."/>
            <person name="Ganley A.R.D."/>
            <person name="David W.J."/>
        </authorList>
    </citation>
    <scope>NUCLEOTIDE SEQUENCE [LARGE SCALE GENOMIC DNA]</scope>
    <source>
        <strain evidence="7">albino</strain>
    </source>
</reference>
<dbReference type="PANTHER" id="PTHR11715">
    <property type="entry name" value="GLYCINE CLEAVAGE SYSTEM H PROTEIN"/>
    <property type="match status" value="1"/>
</dbReference>
<keyword evidence="4" id="KW-0809">Transit peptide</keyword>
<dbReference type="EMBL" id="CP042201">
    <property type="protein sequence ID" value="QDS77100.1"/>
    <property type="molecule type" value="Genomic_DNA"/>
</dbReference>
<dbReference type="Gene3D" id="2.40.50.100">
    <property type="match status" value="1"/>
</dbReference>
<evidence type="ECO:0000256" key="2">
    <source>
        <dbReference type="ARBA" id="ARBA00022823"/>
    </source>
</evidence>
<dbReference type="GO" id="GO:0005739">
    <property type="term" value="C:mitochondrion"/>
    <property type="evidence" value="ECO:0007669"/>
    <property type="project" value="UniProtKB-SubCell"/>
</dbReference>
<accession>A0A517LN86</accession>
<comment type="cofactor">
    <cofactor evidence="4">
        <name>(R)-lipoate</name>
        <dbReference type="ChEBI" id="CHEBI:83088"/>
    </cofactor>
    <text evidence="4">Binds 1 lipoyl cofactor covalently.</text>
</comment>
<dbReference type="STRING" id="50376.A0A517LN86"/>
<evidence type="ECO:0000256" key="1">
    <source>
        <dbReference type="ARBA" id="ARBA00009249"/>
    </source>
</evidence>
<dbReference type="Proteomes" id="UP000316270">
    <property type="component" value="Chromosome 17"/>
</dbReference>
<dbReference type="GO" id="GO:0005960">
    <property type="term" value="C:glycine cleavage complex"/>
    <property type="evidence" value="ECO:0007669"/>
    <property type="project" value="UniProtKB-UniRule"/>
</dbReference>
<comment type="subcellular location">
    <subcellularLocation>
        <location evidence="4">Mitochondrion</location>
    </subcellularLocation>
</comment>
<dbReference type="OrthoDB" id="10264154at2759"/>
<dbReference type="PROSITE" id="PS50968">
    <property type="entry name" value="BIOTINYL_LIPOYL"/>
    <property type="match status" value="1"/>
</dbReference>
<evidence type="ECO:0000256" key="3">
    <source>
        <dbReference type="PIRSR" id="PIRSR617453-50"/>
    </source>
</evidence>
<evidence type="ECO:0000256" key="4">
    <source>
        <dbReference type="RuleBase" id="RU364055"/>
    </source>
</evidence>
<dbReference type="NCBIfam" id="NF002270">
    <property type="entry name" value="PRK01202.1"/>
    <property type="match status" value="1"/>
</dbReference>
<evidence type="ECO:0000259" key="5">
    <source>
        <dbReference type="PROSITE" id="PS50968"/>
    </source>
</evidence>
<name>A0A517LN86_9PEZI</name>
<sequence length="170" mass="18400">MAVRLSITRLGRLTYPTTRSRIFSLARITAPSFKPSQRAFTSTTSLKAKQYTEDHEWIEVNGTTATLGISVYAAKKLGDVIYVELPEASLEVGAGDAVGAVESVKSASDILTPVGGKVIESNSILEEKPGLLNQDPEGEGWITKIELEGDVSMKGLMDKEAYTKFTEEAD</sequence>
<organism evidence="6 7">
    <name type="scientific">Venturia effusa</name>
    <dbReference type="NCBI Taxonomy" id="50376"/>
    <lineage>
        <taxon>Eukaryota</taxon>
        <taxon>Fungi</taxon>
        <taxon>Dikarya</taxon>
        <taxon>Ascomycota</taxon>
        <taxon>Pezizomycotina</taxon>
        <taxon>Dothideomycetes</taxon>
        <taxon>Pleosporomycetidae</taxon>
        <taxon>Venturiales</taxon>
        <taxon>Venturiaceae</taxon>
        <taxon>Venturia</taxon>
    </lineage>
</organism>
<gene>
    <name evidence="6" type="ORF">FKW77_000755</name>
</gene>
<dbReference type="InterPro" id="IPR033753">
    <property type="entry name" value="GCV_H/Fam206"/>
</dbReference>
<feature type="modified residue" description="N6-lipoyllysine" evidence="3">
    <location>
        <position position="105"/>
    </location>
</feature>
<keyword evidence="7" id="KW-1185">Reference proteome</keyword>
<keyword evidence="2 3" id="KW-0450">Lipoyl</keyword>
<feature type="domain" description="Lipoyl-binding" evidence="5">
    <location>
        <begin position="64"/>
        <end position="146"/>
    </location>
</feature>
<evidence type="ECO:0000313" key="7">
    <source>
        <dbReference type="Proteomes" id="UP000316270"/>
    </source>
</evidence>
<protein>
    <recommendedName>
        <fullName evidence="4">Glycine cleavage system H protein</fullName>
    </recommendedName>
</protein>
<dbReference type="Pfam" id="PF01597">
    <property type="entry name" value="GCV_H"/>
    <property type="match status" value="1"/>
</dbReference>
<keyword evidence="4" id="KW-0496">Mitochondrion</keyword>
<comment type="function">
    <text evidence="4">The H protein shuttles the methylamine group of glycine from the P protein to the T protein.</text>
</comment>
<dbReference type="AlphaFoldDB" id="A0A517LN86"/>
<proteinExistence type="inferred from homology"/>
<dbReference type="HAMAP" id="MF_00272">
    <property type="entry name" value="GcvH"/>
    <property type="match status" value="1"/>
</dbReference>
<dbReference type="InterPro" id="IPR011053">
    <property type="entry name" value="Single_hybrid_motif"/>
</dbReference>
<dbReference type="GO" id="GO:0019464">
    <property type="term" value="P:glycine decarboxylation via glycine cleavage system"/>
    <property type="evidence" value="ECO:0007669"/>
    <property type="project" value="UniProtKB-UniRule"/>
</dbReference>
<dbReference type="SUPFAM" id="SSF51230">
    <property type="entry name" value="Single hybrid motif"/>
    <property type="match status" value="1"/>
</dbReference>
<dbReference type="PANTHER" id="PTHR11715:SF3">
    <property type="entry name" value="GLYCINE CLEAVAGE SYSTEM H PROTEIN-RELATED"/>
    <property type="match status" value="1"/>
</dbReference>
<dbReference type="InterPro" id="IPR002930">
    <property type="entry name" value="GCV_H"/>
</dbReference>